<dbReference type="GO" id="GO:1990904">
    <property type="term" value="C:ribonucleoprotein complex"/>
    <property type="evidence" value="ECO:0007669"/>
    <property type="project" value="UniProtKB-KW"/>
</dbReference>
<dbReference type="Proteomes" id="UP000323844">
    <property type="component" value="Chromosome"/>
</dbReference>
<organism evidence="6 7">
    <name type="scientific">Candidatus Sneabacter namystus</name>
    <dbReference type="NCBI Taxonomy" id="2601646"/>
    <lineage>
        <taxon>Bacteria</taxon>
        <taxon>Pseudomonadati</taxon>
        <taxon>Pseudomonadota</taxon>
        <taxon>Alphaproteobacteria</taxon>
        <taxon>Rickettsiales</taxon>
        <taxon>Rickettsiaceae</taxon>
        <taxon>Rickettsieae</taxon>
        <taxon>Candidatus Sneabacter</taxon>
    </lineage>
</organism>
<dbReference type="AlphaFoldDB" id="A0A5C0ULL9"/>
<proteinExistence type="inferred from homology"/>
<evidence type="ECO:0000256" key="1">
    <source>
        <dbReference type="ARBA" id="ARBA00009254"/>
    </source>
</evidence>
<dbReference type="HAMAP" id="MF_00374">
    <property type="entry name" value="Ribosomal_uL29"/>
    <property type="match status" value="1"/>
</dbReference>
<dbReference type="EMBL" id="CP043312">
    <property type="protein sequence ID" value="QEK39774.1"/>
    <property type="molecule type" value="Genomic_DNA"/>
</dbReference>
<dbReference type="Pfam" id="PF00831">
    <property type="entry name" value="Ribosomal_L29"/>
    <property type="match status" value="1"/>
</dbReference>
<evidence type="ECO:0000256" key="4">
    <source>
        <dbReference type="ARBA" id="ARBA00035204"/>
    </source>
</evidence>
<evidence type="ECO:0000256" key="5">
    <source>
        <dbReference type="HAMAP-Rule" id="MF_00374"/>
    </source>
</evidence>
<evidence type="ECO:0000313" key="6">
    <source>
        <dbReference type="EMBL" id="QEK39774.1"/>
    </source>
</evidence>
<accession>A0A5C0ULL9</accession>
<dbReference type="GO" id="GO:0003735">
    <property type="term" value="F:structural constituent of ribosome"/>
    <property type="evidence" value="ECO:0007669"/>
    <property type="project" value="InterPro"/>
</dbReference>
<evidence type="ECO:0000313" key="7">
    <source>
        <dbReference type="Proteomes" id="UP000323844"/>
    </source>
</evidence>
<reference evidence="6 7" key="1">
    <citation type="submission" date="2019-08" db="EMBL/GenBank/DDBJ databases">
        <title>Highly reduced genomes of protist endosymbionts show evolutionary convergence.</title>
        <authorList>
            <person name="George E."/>
            <person name="Husnik F."/>
            <person name="Tashyreva D."/>
            <person name="Prokopchuk G."/>
            <person name="Horak A."/>
            <person name="Kwong W.K."/>
            <person name="Lukes J."/>
            <person name="Keeling P.J."/>
        </authorList>
    </citation>
    <scope>NUCLEOTIDE SEQUENCE [LARGE SCALE GENOMIC DNA]</scope>
    <source>
        <strain evidence="6">1621</strain>
    </source>
</reference>
<sequence length="63" mass="7442">MTADKDDDFLHNAFKEINSLKKDLFQLRLKKSYGDNKDTSKPKKIRVKIAQIYTSISLRKRKI</sequence>
<dbReference type="Gene3D" id="1.10.287.310">
    <property type="match status" value="1"/>
</dbReference>
<dbReference type="SUPFAM" id="SSF46561">
    <property type="entry name" value="Ribosomal protein L29 (L29p)"/>
    <property type="match status" value="1"/>
</dbReference>
<dbReference type="InterPro" id="IPR036049">
    <property type="entry name" value="Ribosomal_uL29_sf"/>
</dbReference>
<dbReference type="GO" id="GO:0005840">
    <property type="term" value="C:ribosome"/>
    <property type="evidence" value="ECO:0007669"/>
    <property type="project" value="UniProtKB-KW"/>
</dbReference>
<keyword evidence="3 5" id="KW-0687">Ribonucleoprotein</keyword>
<comment type="similarity">
    <text evidence="1 5">Belongs to the universal ribosomal protein uL29 family.</text>
</comment>
<evidence type="ECO:0000256" key="3">
    <source>
        <dbReference type="ARBA" id="ARBA00023274"/>
    </source>
</evidence>
<dbReference type="KEGG" id="snay:FZC37_02460"/>
<keyword evidence="7" id="KW-1185">Reference proteome</keyword>
<dbReference type="GO" id="GO:0006412">
    <property type="term" value="P:translation"/>
    <property type="evidence" value="ECO:0007669"/>
    <property type="project" value="UniProtKB-UniRule"/>
</dbReference>
<dbReference type="InterPro" id="IPR001854">
    <property type="entry name" value="Ribosomal_uL29"/>
</dbReference>
<keyword evidence="2 5" id="KW-0689">Ribosomal protein</keyword>
<protein>
    <recommendedName>
        <fullName evidence="4 5">Large ribosomal subunit protein uL29</fullName>
    </recommendedName>
</protein>
<dbReference type="NCBIfam" id="TIGR00012">
    <property type="entry name" value="L29"/>
    <property type="match status" value="1"/>
</dbReference>
<name>A0A5C0ULL9_9RICK</name>
<dbReference type="RefSeq" id="WP_148952135.1">
    <property type="nucleotide sequence ID" value="NZ_CP043312.1"/>
</dbReference>
<evidence type="ECO:0000256" key="2">
    <source>
        <dbReference type="ARBA" id="ARBA00022980"/>
    </source>
</evidence>
<gene>
    <name evidence="5 6" type="primary">rpmC</name>
    <name evidence="6" type="ORF">FZC37_02460</name>
</gene>